<evidence type="ECO:0000256" key="2">
    <source>
        <dbReference type="ARBA" id="ARBA00004552"/>
    </source>
</evidence>
<dbReference type="OrthoDB" id="2155291at2759"/>
<evidence type="ECO:0000259" key="9">
    <source>
        <dbReference type="PROSITE" id="PS50010"/>
    </source>
</evidence>
<dbReference type="InterPro" id="IPR011993">
    <property type="entry name" value="PH-like_dom_sf"/>
</dbReference>
<dbReference type="Gene3D" id="1.10.555.10">
    <property type="entry name" value="Rho GTPase activation protein"/>
    <property type="match status" value="1"/>
</dbReference>
<dbReference type="Pfam" id="PF00621">
    <property type="entry name" value="RhoGEF"/>
    <property type="match status" value="1"/>
</dbReference>
<dbReference type="SUPFAM" id="SSF50729">
    <property type="entry name" value="PH domain-like"/>
    <property type="match status" value="1"/>
</dbReference>
<feature type="region of interest" description="Disordered" evidence="6">
    <location>
        <begin position="385"/>
        <end position="537"/>
    </location>
</feature>
<evidence type="ECO:0000256" key="1">
    <source>
        <dbReference type="ARBA" id="ARBA00004489"/>
    </source>
</evidence>
<keyword evidence="4" id="KW-0344">Guanine-nucleotide releasing factor</keyword>
<dbReference type="InterPro" id="IPR000198">
    <property type="entry name" value="RhoGAP_dom"/>
</dbReference>
<feature type="domain" description="DH" evidence="9">
    <location>
        <begin position="947"/>
        <end position="1135"/>
    </location>
</feature>
<feature type="domain" description="PH" evidence="7">
    <location>
        <begin position="1147"/>
        <end position="1313"/>
    </location>
</feature>
<dbReference type="PROSITE" id="PS50010">
    <property type="entry name" value="DH_2"/>
    <property type="match status" value="1"/>
</dbReference>
<evidence type="ECO:0000313" key="12">
    <source>
        <dbReference type="RefSeq" id="XP_055861094.1"/>
    </source>
</evidence>
<comment type="subcellular location">
    <subcellularLocation>
        <location evidence="1">Cell projection</location>
        <location evidence="1">Axon</location>
    </subcellularLocation>
    <subcellularLocation>
        <location evidence="2">Cell projection</location>
        <location evidence="2">Dendritic spine</location>
    </subcellularLocation>
</comment>
<dbReference type="CDD" id="cd00160">
    <property type="entry name" value="RhoGEF"/>
    <property type="match status" value="1"/>
</dbReference>
<dbReference type="GO" id="GO:0005096">
    <property type="term" value="F:GTPase activator activity"/>
    <property type="evidence" value="ECO:0007669"/>
    <property type="project" value="UniProtKB-KW"/>
</dbReference>
<dbReference type="InterPro" id="IPR000008">
    <property type="entry name" value="C2_dom"/>
</dbReference>
<feature type="region of interest" description="Disordered" evidence="6">
    <location>
        <begin position="774"/>
        <end position="826"/>
    </location>
</feature>
<dbReference type="InterPro" id="IPR001849">
    <property type="entry name" value="PH_domain"/>
</dbReference>
<dbReference type="RefSeq" id="XP_055861094.1">
    <property type="nucleotide sequence ID" value="XM_056005119.1"/>
</dbReference>
<evidence type="ECO:0000313" key="11">
    <source>
        <dbReference type="Proteomes" id="UP001165740"/>
    </source>
</evidence>
<dbReference type="RefSeq" id="XP_055861096.1">
    <property type="nucleotide sequence ID" value="XM_056005121.1"/>
</dbReference>
<proteinExistence type="predicted"/>
<dbReference type="PROSITE" id="PS50238">
    <property type="entry name" value="RHOGAP"/>
    <property type="match status" value="1"/>
</dbReference>
<dbReference type="PROSITE" id="PS50003">
    <property type="entry name" value="PH_DOMAIN"/>
    <property type="match status" value="1"/>
</dbReference>
<protein>
    <submittedName>
        <fullName evidence="12 13">Uncharacterized protein LOC106068244 isoform X1</fullName>
    </submittedName>
</protein>
<evidence type="ECO:0000256" key="5">
    <source>
        <dbReference type="SAM" id="Coils"/>
    </source>
</evidence>
<feature type="compositionally biased region" description="Polar residues" evidence="6">
    <location>
        <begin position="227"/>
        <end position="243"/>
    </location>
</feature>
<dbReference type="SMART" id="SM00324">
    <property type="entry name" value="RhoGAP"/>
    <property type="match status" value="1"/>
</dbReference>
<evidence type="ECO:0000259" key="10">
    <source>
        <dbReference type="PROSITE" id="PS50238"/>
    </source>
</evidence>
<reference evidence="12 13" key="1">
    <citation type="submission" date="2025-04" db="UniProtKB">
        <authorList>
            <consortium name="RefSeq"/>
        </authorList>
    </citation>
    <scope>IDENTIFICATION</scope>
</reference>
<evidence type="ECO:0000256" key="6">
    <source>
        <dbReference type="SAM" id="MobiDB-lite"/>
    </source>
</evidence>
<dbReference type="Pfam" id="PF00168">
    <property type="entry name" value="C2"/>
    <property type="match status" value="1"/>
</dbReference>
<evidence type="ECO:0000313" key="13">
    <source>
        <dbReference type="RefSeq" id="XP_055861096.1"/>
    </source>
</evidence>
<dbReference type="SMART" id="SM00325">
    <property type="entry name" value="RhoGEF"/>
    <property type="match status" value="1"/>
</dbReference>
<dbReference type="GeneID" id="106068244"/>
<evidence type="ECO:0000256" key="3">
    <source>
        <dbReference type="ARBA" id="ARBA00022468"/>
    </source>
</evidence>
<dbReference type="InterPro" id="IPR008936">
    <property type="entry name" value="Rho_GTPase_activation_prot"/>
</dbReference>
<name>A0A9W2YE81_BIOGL</name>
<keyword evidence="5" id="KW-0175">Coiled coil</keyword>
<feature type="coiled-coil region" evidence="5">
    <location>
        <begin position="1213"/>
        <end position="1240"/>
    </location>
</feature>
<dbReference type="SUPFAM" id="SSF48350">
    <property type="entry name" value="GTPase activation domain, GAP"/>
    <property type="match status" value="1"/>
</dbReference>
<dbReference type="Proteomes" id="UP001165740">
    <property type="component" value="Chromosome 12"/>
</dbReference>
<keyword evidence="3" id="KW-0343">GTPase activation</keyword>
<accession>A0A9W2YE81</accession>
<feature type="domain" description="Rho-GAP" evidence="10">
    <location>
        <begin position="1490"/>
        <end position="1688"/>
    </location>
</feature>
<dbReference type="PANTHER" id="PTHR23182:SF1">
    <property type="entry name" value="RHO GTPASE ACTIVATING PROTEIN AT 1A, ISOFORM E"/>
    <property type="match status" value="1"/>
</dbReference>
<dbReference type="InterPro" id="IPR037769">
    <property type="entry name" value="Abr/Bcr"/>
</dbReference>
<dbReference type="GO" id="GO:0007165">
    <property type="term" value="P:signal transduction"/>
    <property type="evidence" value="ECO:0007669"/>
    <property type="project" value="InterPro"/>
</dbReference>
<feature type="compositionally biased region" description="Polar residues" evidence="6">
    <location>
        <begin position="385"/>
        <end position="406"/>
    </location>
</feature>
<dbReference type="SMART" id="SM00233">
    <property type="entry name" value="PH"/>
    <property type="match status" value="1"/>
</dbReference>
<dbReference type="SMART" id="SM00239">
    <property type="entry name" value="C2"/>
    <property type="match status" value="1"/>
</dbReference>
<dbReference type="SUPFAM" id="SSF48065">
    <property type="entry name" value="DBL homology domain (DH-domain)"/>
    <property type="match status" value="1"/>
</dbReference>
<feature type="region of interest" description="Disordered" evidence="6">
    <location>
        <begin position="316"/>
        <end position="365"/>
    </location>
</feature>
<feature type="compositionally biased region" description="Polar residues" evidence="6">
    <location>
        <begin position="454"/>
        <end position="466"/>
    </location>
</feature>
<sequence>MNRPMDKVCHIYDGFAQEWGRAYPNLAVPSLTSVCNVSLEGDRSCDNSASISDVRCSLKIVNDTIHKLNQDLDKQRLIKKFLVQILGVLTGGESAAVSVGEGKVVEKSARQKKDDTGFDPGLVSGQIDSTRVVKGNEEYSTHGLTCDCVSELDESCSLCAARGKVSSVKDAFDKLSGESFRFVSKIEVSGDRACPRQNQHRPRDHQQNYRNSWITSRHDATGVHPSGNDSSLNSAITRSNSVPDSDMFRKGKHNVASDEPVVRHKVGSKDNFLAVQAKHISPSELAKNFDSVSSSPKMNRHYQMLKLTHGFDVVLDSGTEGGDSNNKKSPAAGDSHNHGSTVVNPRSDNVSGKEAKISNRAESPSLIKASTRGMVSIITVENTKNTPIDTQGNSVVLPDSNLTLNTPPLDVIKQDETETSTGEHAINSTGSSLSRQSVKKAPVPPPVAKKPVKLSNSNQLSPSTAGPNPFTRVWDLSPDVHSPSYSLRNSVERKDSHSQSDVNRAVGDVKDSVSETVSSTRDSAESRKSESIKVTPPSPLVADFTSKYVDRQNSWPSELKEERTKGEVTTSDLAENSVAYREAKFVEGLSRPKSEEILAMRSFKPQIADDEQRKTKFGVDGLADNLRTSFGLVRAKFQDCDNLSERNSDSVKLVGKRSSTPPAPPPRLQVEKPEIKSVDGVGLGGHADAVRRMSSSTSTDTVTEFNRNMSLSSDFDVKEALSTLDTLLTSQGADDLDEAPVEKPKRYALKTPLYENWTINRAITSSFNQGDFDSISDDDELEGASISSAADSPSHKRHSSPTGSKDSGLCEETTADSSSYPDSVFDSEISSGRIRNLKVLQALELREEEASDQCDSLEEPPLNFVDYTDVEEADNDFVYSTKINVDQHASNRTPSPCPDYGQENNVHLNEVDRSSWATESSGDEEIATPMDTSHEELDSATEGILKMRQLLVKGVLDSEKEYLEMLNILIHYKHSLEASSQGSMPVISKEDIATIFSNIEDIYDIHNEFVQSLTPKVQKWTHSEAIGDIFKIMITKFIHCDSYLKNYHLAVSTVHRCCSESEQFLFLAKEIKISQTLKQTTTLEDALFKPVQRVQRNILVLHDLIKYTPEDHPDKEALEKTLKLSQHILERFATAIPKHATTKENRRLVKSSFLVELVNGVRKLRFMFLFNDILICTKRVPHRNNKVTFDIKWFTPLNQMTYDTKFGYRDDLKSEMKETIEELKTKLRILKKELKLEMKKHDGKEKNRSSGGAVPRQVEKLRKKINQLEAQLILACPKLPFKVSLEGGKTYTLLMTTDYEREEWKETLASLMTRTEQQVISLNSIFIQELINSVKETPQVNKIGNVLLQPDEDILTGTLNVTIHKLNGLTEDCDTYCCLEMDSFGHFFMKAKTHIRHATRDPAWNEDFELELEGSQTIRFLCFKKEEGDHGDKLLGRGALELSRHWLKSSFQEKTVVMNEISLVISVRHTAADKTMSRTPSRTSSAVFGVKISTCARREGKTVPSLVTACLQEVEKRGLDEVGIYRVSGVTSDLQRIKKLFDRNVRAGIAALEDADIHTVTGTLKLYLRELPEPLFTEANYQNFIDTLKLKDEEARGQCMLNLLHGLPDINYYTIVSLLEHLLKVARNVSSNKMSVHNLATVFGPTLLAPAVKQDTTDPMELMFKGAEEVMHQSSVINYLLGIAISGRSLRKSAQ</sequence>
<dbReference type="PANTHER" id="PTHR23182">
    <property type="entry name" value="BREAKPOINT CLUSTER REGION PROTEIN BCR"/>
    <property type="match status" value="1"/>
</dbReference>
<feature type="region of interest" description="Disordered" evidence="6">
    <location>
        <begin position="648"/>
        <end position="667"/>
    </location>
</feature>
<keyword evidence="11" id="KW-1185">Reference proteome</keyword>
<feature type="compositionally biased region" description="Polar residues" evidence="6">
    <location>
        <begin position="419"/>
        <end position="436"/>
    </location>
</feature>
<evidence type="ECO:0000259" key="8">
    <source>
        <dbReference type="PROSITE" id="PS50004"/>
    </source>
</evidence>
<feature type="compositionally biased region" description="Polar residues" evidence="6">
    <location>
        <begin position="338"/>
        <end position="350"/>
    </location>
</feature>
<dbReference type="PROSITE" id="PS50004">
    <property type="entry name" value="C2"/>
    <property type="match status" value="1"/>
</dbReference>
<dbReference type="SUPFAM" id="SSF49562">
    <property type="entry name" value="C2 domain (Calcium/lipid-binding domain, CaLB)"/>
    <property type="match status" value="1"/>
</dbReference>
<evidence type="ECO:0000256" key="4">
    <source>
        <dbReference type="ARBA" id="ARBA00022658"/>
    </source>
</evidence>
<feature type="domain" description="C2" evidence="8">
    <location>
        <begin position="1342"/>
        <end position="1456"/>
    </location>
</feature>
<organism evidence="11 13">
    <name type="scientific">Biomphalaria glabrata</name>
    <name type="common">Bloodfluke planorb</name>
    <name type="synonym">Freshwater snail</name>
    <dbReference type="NCBI Taxonomy" id="6526"/>
    <lineage>
        <taxon>Eukaryota</taxon>
        <taxon>Metazoa</taxon>
        <taxon>Spiralia</taxon>
        <taxon>Lophotrochozoa</taxon>
        <taxon>Mollusca</taxon>
        <taxon>Gastropoda</taxon>
        <taxon>Heterobranchia</taxon>
        <taxon>Euthyneura</taxon>
        <taxon>Panpulmonata</taxon>
        <taxon>Hygrophila</taxon>
        <taxon>Lymnaeoidea</taxon>
        <taxon>Planorbidae</taxon>
        <taxon>Biomphalaria</taxon>
    </lineage>
</organism>
<evidence type="ECO:0000259" key="7">
    <source>
        <dbReference type="PROSITE" id="PS50003"/>
    </source>
</evidence>
<dbReference type="GO" id="GO:0030424">
    <property type="term" value="C:axon"/>
    <property type="evidence" value="ECO:0007669"/>
    <property type="project" value="UniProtKB-SubCell"/>
</dbReference>
<dbReference type="Gene3D" id="2.30.29.30">
    <property type="entry name" value="Pleckstrin-homology domain (PH domain)/Phosphotyrosine-binding domain (PTB)"/>
    <property type="match status" value="1"/>
</dbReference>
<feature type="region of interest" description="Disordered" evidence="6">
    <location>
        <begin position="224"/>
        <end position="248"/>
    </location>
</feature>
<dbReference type="InterPro" id="IPR035899">
    <property type="entry name" value="DBL_dom_sf"/>
</dbReference>
<dbReference type="GO" id="GO:0043197">
    <property type="term" value="C:dendritic spine"/>
    <property type="evidence" value="ECO:0007669"/>
    <property type="project" value="UniProtKB-SubCell"/>
</dbReference>
<dbReference type="Gene3D" id="2.60.40.150">
    <property type="entry name" value="C2 domain"/>
    <property type="match status" value="1"/>
</dbReference>
<dbReference type="InterPro" id="IPR000219">
    <property type="entry name" value="DH_dom"/>
</dbReference>
<dbReference type="Pfam" id="PF00620">
    <property type="entry name" value="RhoGAP"/>
    <property type="match status" value="1"/>
</dbReference>
<dbReference type="GO" id="GO:0016020">
    <property type="term" value="C:membrane"/>
    <property type="evidence" value="ECO:0007669"/>
    <property type="project" value="TreeGrafter"/>
</dbReference>
<feature type="compositionally biased region" description="Basic and acidic residues" evidence="6">
    <location>
        <begin position="522"/>
        <end position="531"/>
    </location>
</feature>
<dbReference type="GO" id="GO:0005085">
    <property type="term" value="F:guanyl-nucleotide exchange factor activity"/>
    <property type="evidence" value="ECO:0007669"/>
    <property type="project" value="UniProtKB-KW"/>
</dbReference>
<dbReference type="InterPro" id="IPR035892">
    <property type="entry name" value="C2_domain_sf"/>
</dbReference>
<gene>
    <name evidence="12 13" type="primary">LOC106068244</name>
</gene>
<dbReference type="Gene3D" id="1.20.900.10">
    <property type="entry name" value="Dbl homology (DH) domain"/>
    <property type="match status" value="1"/>
</dbReference>